<dbReference type="Gene3D" id="3.40.50.10540">
    <property type="entry name" value="Crotonobetainyl-coa:carnitine coa-transferase, domain 1"/>
    <property type="match status" value="1"/>
</dbReference>
<organism evidence="2 3">
    <name type="scientific">Arthrobacter ginkgonis</name>
    <dbReference type="NCBI Taxonomy" id="1630594"/>
    <lineage>
        <taxon>Bacteria</taxon>
        <taxon>Bacillati</taxon>
        <taxon>Actinomycetota</taxon>
        <taxon>Actinomycetes</taxon>
        <taxon>Micrococcales</taxon>
        <taxon>Micrococcaceae</taxon>
        <taxon>Arthrobacter</taxon>
    </lineage>
</organism>
<keyword evidence="3" id="KW-1185">Reference proteome</keyword>
<sequence>MSTPFTMPGQGSLTGLRVIEISTSVAAPFGGQILGDLGAEVIKIERHAGDDTRKWAPPSWNGESIAFMSFNRNKKSVVLDYKDAEGKKVLEDLIAGADVLIQNLRPGALAKAGFTWEHVHALNPRLIYCEMSGYGHTGPRAMQPAYDPLLQAFSGIVSMTGDDGGSPARVPVSLLDMGTGMWMALSVFEALRRRDTTGEGCHVQNSLLQTALTWITSPLIGAAAGNPPPKRLGSGFRGVVPYGAFPTADGHVFISAGNDHIWRRLLGAIEATDLDEREGFSTNPERNLRRAEVIQALSERTSRFTLAEIVPRLIEAKVPHSPVNTVDKVYADEQVKAIGMMQPLPHPAVEDLEVVNLPMTFNGEYPTLATTPPELGQDTVAVLESLGRTSEQIDRLLADNVVAQAPDEVPAVRA</sequence>
<keyword evidence="1 2" id="KW-0808">Transferase</keyword>
<reference evidence="3" key="1">
    <citation type="journal article" date="2019" name="Int. J. Syst. Evol. Microbiol.">
        <title>The Global Catalogue of Microorganisms (GCM) 10K type strain sequencing project: providing services to taxonomists for standard genome sequencing and annotation.</title>
        <authorList>
            <consortium name="The Broad Institute Genomics Platform"/>
            <consortium name="The Broad Institute Genome Sequencing Center for Infectious Disease"/>
            <person name="Wu L."/>
            <person name="Ma J."/>
        </authorList>
    </citation>
    <scope>NUCLEOTIDE SEQUENCE [LARGE SCALE GENOMIC DNA]</scope>
    <source>
        <strain evidence="3">JCM 30742</strain>
    </source>
</reference>
<dbReference type="InterPro" id="IPR003673">
    <property type="entry name" value="CoA-Trfase_fam_III"/>
</dbReference>
<dbReference type="Pfam" id="PF02515">
    <property type="entry name" value="CoA_transf_3"/>
    <property type="match status" value="1"/>
</dbReference>
<protein>
    <submittedName>
        <fullName evidence="2">CoA transferase</fullName>
    </submittedName>
</protein>
<gene>
    <name evidence="2" type="ORF">GCM10023081_02050</name>
</gene>
<dbReference type="InterPro" id="IPR050483">
    <property type="entry name" value="CoA-transferase_III_domain"/>
</dbReference>
<dbReference type="Gene3D" id="3.30.1540.10">
    <property type="entry name" value="formyl-coa transferase, domain 3"/>
    <property type="match status" value="1"/>
</dbReference>
<dbReference type="PANTHER" id="PTHR48207:SF3">
    <property type="entry name" value="SUCCINATE--HYDROXYMETHYLGLUTARATE COA-TRANSFERASE"/>
    <property type="match status" value="1"/>
</dbReference>
<dbReference type="GO" id="GO:0016740">
    <property type="term" value="F:transferase activity"/>
    <property type="evidence" value="ECO:0007669"/>
    <property type="project" value="UniProtKB-KW"/>
</dbReference>
<evidence type="ECO:0000256" key="1">
    <source>
        <dbReference type="ARBA" id="ARBA00022679"/>
    </source>
</evidence>
<dbReference type="RefSeq" id="WP_345147799.1">
    <property type="nucleotide sequence ID" value="NZ_BAABEO010000002.1"/>
</dbReference>
<dbReference type="EMBL" id="BAABEO010000002">
    <property type="protein sequence ID" value="GAA3666791.1"/>
    <property type="molecule type" value="Genomic_DNA"/>
</dbReference>
<comment type="caution">
    <text evidence="2">The sequence shown here is derived from an EMBL/GenBank/DDBJ whole genome shotgun (WGS) entry which is preliminary data.</text>
</comment>
<dbReference type="SUPFAM" id="SSF89796">
    <property type="entry name" value="CoA-transferase family III (CaiB/BaiF)"/>
    <property type="match status" value="1"/>
</dbReference>
<evidence type="ECO:0000313" key="3">
    <source>
        <dbReference type="Proteomes" id="UP001500752"/>
    </source>
</evidence>
<dbReference type="InterPro" id="IPR023606">
    <property type="entry name" value="CoA-Trfase_III_dom_1_sf"/>
</dbReference>
<proteinExistence type="predicted"/>
<name>A0ABP7BQ49_9MICC</name>
<dbReference type="InterPro" id="IPR044855">
    <property type="entry name" value="CoA-Trfase_III_dom3_sf"/>
</dbReference>
<dbReference type="PANTHER" id="PTHR48207">
    <property type="entry name" value="SUCCINATE--HYDROXYMETHYLGLUTARATE COA-TRANSFERASE"/>
    <property type="match status" value="1"/>
</dbReference>
<dbReference type="Proteomes" id="UP001500752">
    <property type="component" value="Unassembled WGS sequence"/>
</dbReference>
<evidence type="ECO:0000313" key="2">
    <source>
        <dbReference type="EMBL" id="GAA3666791.1"/>
    </source>
</evidence>
<accession>A0ABP7BQ49</accession>